<organism evidence="4 5">
    <name type="scientific">Methylobacterium trifolii</name>
    <dbReference type="NCBI Taxonomy" id="1003092"/>
    <lineage>
        <taxon>Bacteria</taxon>
        <taxon>Pseudomonadati</taxon>
        <taxon>Pseudomonadota</taxon>
        <taxon>Alphaproteobacteria</taxon>
        <taxon>Hyphomicrobiales</taxon>
        <taxon>Methylobacteriaceae</taxon>
        <taxon>Methylobacterium</taxon>
    </lineage>
</organism>
<sequence>MEQVKAGKSHQTGQSQSSQPRLYTTHSTHLEPAPALTSCTSYHKSGSLNIFENSEGLGSSRMKAKDNRTIFSSIISKWTVKIRKKIIFISRTKIYTGSISAAIFLQSYLTSKNNKFGPNSSEKLINEAVFVLDDLETVWSRNRATIDSSGIFDDRWYLEAYPELRCTGWDPLDHFTTFCLTQQTSPNSTFNIKAYISEHPELLTSKLHPIIDYLNNRSVSHKHYLAATTSSFLLPDFQELLLESLLFDAEWYSTTYHDGRLNNSEALDAYIEVAHLNVHSPSPFFDPYYYIENYSKLFNENISAIEHYLLYGISKGYRPNPYLDPLWYQTNYPDVADSGLSPVQHYIKYGAYEGRTPSKEISLENYVADHPDSELYKQGSLAHYLTYYWPATGQLPNNNSRYMDEFRVRALDFLSFTIIVRTSSRGNIGRTLESLTRQGRVLFEVIIANDLPEVAVDINKLAHIWLVKPWMGTSSRVLPKILHFPNAVKSAKGSYIIVIEEGDIVKDCALSLLRDAMIEGNADIVYSDEEVAGNGGVGPTYILKPEWSLELLLSYNYFGRITAIRSSLVEGMLLTETTGAACEWDLNLKASERAINICRLPVVLCYRSDVSSLDYNRSLYYPENYKKVCELYWQRQCIAAQVSVLASGAIYSTWQLNIYPRVSVIVPNRDSPDLLRSISQGLLEKTHYNNIEFIIVDNQSTNIATLKLYEELALNGFIIIPYNEEFNYSRACNLGARAASGELLLFLNNDIEIITEDWLEELVRWVQRPGVGIVGAKLLYPNGNIQHAGVALGVFKLAAHIFWNHNNNDNNWGIFGSPHVLRNYTSVTGACHLVWRNVYDIIGGYDESFTLAYSDITFCLDALKAGFKTLYVPYKPLIHHEGASRGSRTPASDQILFAKRLRNLGIDYDPFHHPNLDVQSFIPIMHSSAKAPRVVGQMQTDISDFIGGTAHTTNLDLFDDGAIASIANLNWNKIFWTPNLNLSTAESEVGARILLYFLRRRRDLRRKFPRALSEGSQGGYAKWVKNIGWDLLRLDPTLRYCVDLAFANNFGQKCRQFLVNDGPRDEFEPLIILPDGRKTACQKLFAQVKIGLLSEVAVWWYLLEAAEEPIRDLYVAWAVTPLWQEKVPLGGTVFGMKDLVIWFSEYYSISDDWLYRQYIPNIMSDIDQLKLLFRTDQDIQRLYPQALRDVTVARSLLRYLASPASGQTVFARQWCEVRDENSLAQGLARPGVNVIGHFSYTSGLQISCKSIVAGLEQSGYGYTLRDVPVNPLIDSSAFDFYLGCEVHDKTLIHIQPEPFFDVSYARSGLNKSKQDKYRVAYWYWEFEDIPSSWDKAAFACDEIWTATEFIATGLRKRFTQPVNVLFPGIEISPFLSMKRADFGIDQKEFVFIFSFHMVSVMDRKNPIAVIRSFRLAFHDCRDVSLIIKVSFGDRHPKNLEILKREAKGGKILIIDELYDRDKMLSLVEMGDAYVSLHRSEGLGLSIAEAMLLGIPVVATRYSGNLEFMDDSNSLLVDYSLITLDRDYPPYTAGLRWADPSITDAAKKMRQLYENRSFAKDLGLKGQSDIRKRFNHEVSGQAIVERLQTIDILLNP</sequence>
<dbReference type="CDD" id="cd00761">
    <property type="entry name" value="Glyco_tranf_GTA_type"/>
    <property type="match status" value="1"/>
</dbReference>
<reference evidence="4" key="2">
    <citation type="submission" date="2021-08" db="EMBL/GenBank/DDBJ databases">
        <authorList>
            <person name="Tani A."/>
            <person name="Ola A."/>
            <person name="Ogura Y."/>
            <person name="Katsura K."/>
            <person name="Hayashi T."/>
        </authorList>
    </citation>
    <scope>NUCLEOTIDE SEQUENCE</scope>
    <source>
        <strain evidence="4">DSM 23632</strain>
    </source>
</reference>
<name>A0ABQ4U658_9HYPH</name>
<dbReference type="Proteomes" id="UP001055057">
    <property type="component" value="Unassembled WGS sequence"/>
</dbReference>
<feature type="domain" description="Glycosyltransferase 2-like" evidence="3">
    <location>
        <begin position="663"/>
        <end position="792"/>
    </location>
</feature>
<gene>
    <name evidence="4" type="ORF">MPOCJGCO_4791</name>
</gene>
<dbReference type="CDD" id="cd03801">
    <property type="entry name" value="GT4_PimA-like"/>
    <property type="match status" value="1"/>
</dbReference>
<evidence type="ECO:0000313" key="4">
    <source>
        <dbReference type="EMBL" id="GJE62657.1"/>
    </source>
</evidence>
<feature type="compositionally biased region" description="Polar residues" evidence="1">
    <location>
        <begin position="9"/>
        <end position="23"/>
    </location>
</feature>
<dbReference type="InterPro" id="IPR001173">
    <property type="entry name" value="Glyco_trans_2-like"/>
</dbReference>
<feature type="domain" description="Glycosyl transferase family 1" evidence="2">
    <location>
        <begin position="1381"/>
        <end position="1562"/>
    </location>
</feature>
<dbReference type="Pfam" id="PF00535">
    <property type="entry name" value="Glycos_transf_2"/>
    <property type="match status" value="1"/>
</dbReference>
<dbReference type="Pfam" id="PF00534">
    <property type="entry name" value="Glycos_transf_1"/>
    <property type="match status" value="1"/>
</dbReference>
<evidence type="ECO:0000259" key="2">
    <source>
        <dbReference type="Pfam" id="PF00534"/>
    </source>
</evidence>
<dbReference type="PANTHER" id="PTHR46656:SF3">
    <property type="entry name" value="PUTATIVE-RELATED"/>
    <property type="match status" value="1"/>
</dbReference>
<keyword evidence="5" id="KW-1185">Reference proteome</keyword>
<protein>
    <recommendedName>
        <fullName evidence="6">Glycosyltransferase</fullName>
    </recommendedName>
</protein>
<feature type="region of interest" description="Disordered" evidence="1">
    <location>
        <begin position="1"/>
        <end position="23"/>
    </location>
</feature>
<dbReference type="Gene3D" id="3.90.550.10">
    <property type="entry name" value="Spore Coat Polysaccharide Biosynthesis Protein SpsA, Chain A"/>
    <property type="match status" value="2"/>
</dbReference>
<dbReference type="SUPFAM" id="SSF53756">
    <property type="entry name" value="UDP-Glycosyltransferase/glycogen phosphorylase"/>
    <property type="match status" value="1"/>
</dbReference>
<reference evidence="4" key="1">
    <citation type="journal article" date="2021" name="Front. Microbiol.">
        <title>Comprehensive Comparative Genomics and Phenotyping of Methylobacterium Species.</title>
        <authorList>
            <person name="Alessa O."/>
            <person name="Ogura Y."/>
            <person name="Fujitani Y."/>
            <person name="Takami H."/>
            <person name="Hayashi T."/>
            <person name="Sahin N."/>
            <person name="Tani A."/>
        </authorList>
    </citation>
    <scope>NUCLEOTIDE SEQUENCE</scope>
    <source>
        <strain evidence="4">DSM 23632</strain>
    </source>
</reference>
<evidence type="ECO:0000259" key="3">
    <source>
        <dbReference type="Pfam" id="PF00535"/>
    </source>
</evidence>
<dbReference type="PANTHER" id="PTHR46656">
    <property type="entry name" value="PUTATIVE-RELATED"/>
    <property type="match status" value="1"/>
</dbReference>
<dbReference type="EMBL" id="BPRB01000368">
    <property type="protein sequence ID" value="GJE62657.1"/>
    <property type="molecule type" value="Genomic_DNA"/>
</dbReference>
<evidence type="ECO:0000256" key="1">
    <source>
        <dbReference type="SAM" id="MobiDB-lite"/>
    </source>
</evidence>
<dbReference type="InterPro" id="IPR001296">
    <property type="entry name" value="Glyco_trans_1"/>
</dbReference>
<dbReference type="Gene3D" id="3.40.50.2000">
    <property type="entry name" value="Glycogen Phosphorylase B"/>
    <property type="match status" value="1"/>
</dbReference>
<dbReference type="SUPFAM" id="SSF53448">
    <property type="entry name" value="Nucleotide-diphospho-sugar transferases"/>
    <property type="match status" value="2"/>
</dbReference>
<evidence type="ECO:0000313" key="5">
    <source>
        <dbReference type="Proteomes" id="UP001055057"/>
    </source>
</evidence>
<proteinExistence type="predicted"/>
<accession>A0ABQ4U658</accession>
<comment type="caution">
    <text evidence="4">The sequence shown here is derived from an EMBL/GenBank/DDBJ whole genome shotgun (WGS) entry which is preliminary data.</text>
</comment>
<dbReference type="InterPro" id="IPR029044">
    <property type="entry name" value="Nucleotide-diphossugar_trans"/>
</dbReference>
<evidence type="ECO:0008006" key="6">
    <source>
        <dbReference type="Google" id="ProtNLM"/>
    </source>
</evidence>